<name>A0A384K0I9_BOTFB</name>
<organism evidence="2 3">
    <name type="scientific">Botryotinia fuckeliana (strain B05.10)</name>
    <name type="common">Noble rot fungus</name>
    <name type="synonym">Botrytis cinerea</name>
    <dbReference type="NCBI Taxonomy" id="332648"/>
    <lineage>
        <taxon>Eukaryota</taxon>
        <taxon>Fungi</taxon>
        <taxon>Dikarya</taxon>
        <taxon>Ascomycota</taxon>
        <taxon>Pezizomycotina</taxon>
        <taxon>Leotiomycetes</taxon>
        <taxon>Helotiales</taxon>
        <taxon>Sclerotiniaceae</taxon>
        <taxon>Botrytis</taxon>
    </lineage>
</organism>
<dbReference type="AlphaFoldDB" id="A0A384K0I9"/>
<dbReference type="Pfam" id="PF13091">
    <property type="entry name" value="PLDc_2"/>
    <property type="match status" value="1"/>
</dbReference>
<dbReference type="InterPro" id="IPR001736">
    <property type="entry name" value="PLipase_D/transphosphatidylase"/>
</dbReference>
<proteinExistence type="predicted"/>
<evidence type="ECO:0000259" key="1">
    <source>
        <dbReference type="PROSITE" id="PS50035"/>
    </source>
</evidence>
<feature type="domain" description="PLD phosphodiesterase" evidence="1">
    <location>
        <begin position="397"/>
        <end position="424"/>
    </location>
</feature>
<dbReference type="SMART" id="SM00155">
    <property type="entry name" value="PLDc"/>
    <property type="match status" value="1"/>
</dbReference>
<reference evidence="2 3" key="3">
    <citation type="journal article" date="2017" name="Mol. Plant Pathol.">
        <title>A gapless genome sequence of the fungus Botrytis cinerea.</title>
        <authorList>
            <person name="Van Kan J.A."/>
            <person name="Stassen J.H."/>
            <person name="Mosbach A."/>
            <person name="Van Der Lee T.A."/>
            <person name="Faino L."/>
            <person name="Farmer A.D."/>
            <person name="Papasotiriou D.G."/>
            <person name="Zhou S."/>
            <person name="Seidl M.F."/>
            <person name="Cottam E."/>
            <person name="Edel D."/>
            <person name="Hahn M."/>
            <person name="Schwartz D.C."/>
            <person name="Dietrich R.A."/>
            <person name="Widdison S."/>
            <person name="Scalliet G."/>
        </authorList>
    </citation>
    <scope>NUCLEOTIDE SEQUENCE [LARGE SCALE GENOMIC DNA]</scope>
    <source>
        <strain evidence="2 3">B05.10</strain>
    </source>
</reference>
<dbReference type="PROSITE" id="PS50035">
    <property type="entry name" value="PLD"/>
    <property type="match status" value="1"/>
</dbReference>
<dbReference type="OrthoDB" id="2958217at2759"/>
<dbReference type="CDD" id="cd00138">
    <property type="entry name" value="PLDc_SF"/>
    <property type="match status" value="1"/>
</dbReference>
<dbReference type="GO" id="GO:0032049">
    <property type="term" value="P:cardiolipin biosynthetic process"/>
    <property type="evidence" value="ECO:0007669"/>
    <property type="project" value="UniProtKB-ARBA"/>
</dbReference>
<dbReference type="PANTHER" id="PTHR21248:SF11">
    <property type="entry name" value="PLD PHOSPHODIESTERASE DOMAIN-CONTAINING PROTEIN"/>
    <property type="match status" value="1"/>
</dbReference>
<keyword evidence="3" id="KW-1185">Reference proteome</keyword>
<dbReference type="GeneID" id="5428149"/>
<dbReference type="GO" id="GO:0030572">
    <property type="term" value="F:phosphatidyltransferase activity"/>
    <property type="evidence" value="ECO:0007669"/>
    <property type="project" value="UniProtKB-ARBA"/>
</dbReference>
<dbReference type="RefSeq" id="XP_001547713.2">
    <property type="nucleotide sequence ID" value="XM_001547663.2"/>
</dbReference>
<dbReference type="InterPro" id="IPR025202">
    <property type="entry name" value="PLD-like_dom"/>
</dbReference>
<dbReference type="Gene3D" id="3.30.870.10">
    <property type="entry name" value="Endonuclease Chain A"/>
    <property type="match status" value="2"/>
</dbReference>
<reference evidence="2 3" key="2">
    <citation type="journal article" date="2012" name="Eukaryot. Cell">
        <title>Genome update of Botrytis cinerea strains B05.10 and T4.</title>
        <authorList>
            <person name="Staats M."/>
            <person name="van Kan J.A."/>
        </authorList>
    </citation>
    <scope>NUCLEOTIDE SEQUENCE [LARGE SCALE GENOMIC DNA]</scope>
    <source>
        <strain evidence="2 3">B05.10</strain>
    </source>
</reference>
<evidence type="ECO:0000313" key="2">
    <source>
        <dbReference type="EMBL" id="ATZ56144.1"/>
    </source>
</evidence>
<evidence type="ECO:0000313" key="3">
    <source>
        <dbReference type="Proteomes" id="UP000001798"/>
    </source>
</evidence>
<dbReference type="KEGG" id="bfu:BCIN_12g06730"/>
<protein>
    <recommendedName>
        <fullName evidence="1">PLD phosphodiesterase domain-containing protein</fullName>
    </recommendedName>
</protein>
<dbReference type="Proteomes" id="UP000001798">
    <property type="component" value="Chromosome 12"/>
</dbReference>
<sequence length="453" mass="50935">MTTQLPSYAHRTTHPTTFLLGTGTSIWSSLLPQLLSTNHELILVTCFWASSSSQRDICQLLLRLSERAASDQKTIHVRICFSSLSISQKIFHTPSPDGYLYPSSQYPSLGLPSESDIPGLNLRVKSIFFRPCHVLHGKYIIQDTRRIWFPSCNVSWEPWGEGCIGFEGGELVEDLRSYWSRIWNGDGQMTIPEILWTSAQPVERSPSIHGDLWNPDPSLLSIIDLSELPQNTETLLLPHTHSAYNPFSVIFRPNAKTPLTPLNTFLLSQISTARTSITFYTPNITYTPLINSLFEALDKGVDVRIVVSSKLMILEQLVTAGTITEWEVWKMKRRYRKLVSRSSRRVDDIEAGNSRIGALEIVYFNPALVRASECNSRNTTTDGTLARGFENIGKESKPVKLHLKMTIIDNEITILGSGNMDRASWMTSQELGVAIFSREVSNKLVEVARAVYG</sequence>
<dbReference type="EMBL" id="CP009816">
    <property type="protein sequence ID" value="ATZ56144.1"/>
    <property type="molecule type" value="Genomic_DNA"/>
</dbReference>
<accession>A0A384K0I9</accession>
<dbReference type="VEuPathDB" id="FungiDB:Bcin12g06730"/>
<reference evidence="2 3" key="1">
    <citation type="journal article" date="2011" name="PLoS Genet.">
        <title>Genomic analysis of the necrotrophic fungal pathogens Sclerotinia sclerotiorum and Botrytis cinerea.</title>
        <authorList>
            <person name="Amselem J."/>
            <person name="Cuomo C.A."/>
            <person name="van Kan J.A."/>
            <person name="Viaud M."/>
            <person name="Benito E.P."/>
            <person name="Couloux A."/>
            <person name="Coutinho P.M."/>
            <person name="de Vries R.P."/>
            <person name="Dyer P.S."/>
            <person name="Fillinger S."/>
            <person name="Fournier E."/>
            <person name="Gout L."/>
            <person name="Hahn M."/>
            <person name="Kohn L."/>
            <person name="Lapalu N."/>
            <person name="Plummer K.M."/>
            <person name="Pradier J.M."/>
            <person name="Quevillon E."/>
            <person name="Sharon A."/>
            <person name="Simon A."/>
            <person name="ten Have A."/>
            <person name="Tudzynski B."/>
            <person name="Tudzynski P."/>
            <person name="Wincker P."/>
            <person name="Andrew M."/>
            <person name="Anthouard V."/>
            <person name="Beever R.E."/>
            <person name="Beffa R."/>
            <person name="Benoit I."/>
            <person name="Bouzid O."/>
            <person name="Brault B."/>
            <person name="Chen Z."/>
            <person name="Choquer M."/>
            <person name="Collemare J."/>
            <person name="Cotton P."/>
            <person name="Danchin E.G."/>
            <person name="Da Silva C."/>
            <person name="Gautier A."/>
            <person name="Giraud C."/>
            <person name="Giraud T."/>
            <person name="Gonzalez C."/>
            <person name="Grossetete S."/>
            <person name="Guldener U."/>
            <person name="Henrissat B."/>
            <person name="Howlett B.J."/>
            <person name="Kodira C."/>
            <person name="Kretschmer M."/>
            <person name="Lappartient A."/>
            <person name="Leroch M."/>
            <person name="Levis C."/>
            <person name="Mauceli E."/>
            <person name="Neuveglise C."/>
            <person name="Oeser B."/>
            <person name="Pearson M."/>
            <person name="Poulain J."/>
            <person name="Poussereau N."/>
            <person name="Quesneville H."/>
            <person name="Rascle C."/>
            <person name="Schumacher J."/>
            <person name="Segurens B."/>
            <person name="Sexton A."/>
            <person name="Silva E."/>
            <person name="Sirven C."/>
            <person name="Soanes D.M."/>
            <person name="Talbot N.J."/>
            <person name="Templeton M."/>
            <person name="Yandava C."/>
            <person name="Yarden O."/>
            <person name="Zeng Q."/>
            <person name="Rollins J.A."/>
            <person name="Lebrun M.H."/>
            <person name="Dickman M."/>
        </authorList>
    </citation>
    <scope>NUCLEOTIDE SEQUENCE [LARGE SCALE GENOMIC DNA]</scope>
    <source>
        <strain evidence="2 3">B05.10</strain>
    </source>
</reference>
<gene>
    <name evidence="2" type="ORF">BCIN_12g06730</name>
</gene>
<dbReference type="PANTHER" id="PTHR21248">
    <property type="entry name" value="CARDIOLIPIN SYNTHASE"/>
    <property type="match status" value="1"/>
</dbReference>
<dbReference type="SUPFAM" id="SSF56024">
    <property type="entry name" value="Phospholipase D/nuclease"/>
    <property type="match status" value="2"/>
</dbReference>